<dbReference type="AlphaFoldDB" id="A0ABD2QD65"/>
<reference evidence="1 2" key="1">
    <citation type="submission" date="2024-11" db="EMBL/GenBank/DDBJ databases">
        <title>Adaptive evolution of stress response genes in parasites aligns with host niche diversity.</title>
        <authorList>
            <person name="Hahn C."/>
            <person name="Resl P."/>
        </authorList>
    </citation>
    <scope>NUCLEOTIDE SEQUENCE [LARGE SCALE GENOMIC DNA]</scope>
    <source>
        <strain evidence="1">EGGRZ-B1_66</strain>
        <tissue evidence="1">Body</tissue>
    </source>
</reference>
<name>A0ABD2QD65_9PLAT</name>
<proteinExistence type="predicted"/>
<keyword evidence="2" id="KW-1185">Reference proteome</keyword>
<dbReference type="EMBL" id="JBJKFK010000378">
    <property type="protein sequence ID" value="KAL3317478.1"/>
    <property type="molecule type" value="Genomic_DNA"/>
</dbReference>
<sequence length="68" mass="7643">MHLRTIEFHCALVPPLVGTANLRRLAGRYDGPLGRLVVEERNACEELKKVIVDGQFDKALICQILDKV</sequence>
<evidence type="ECO:0000313" key="1">
    <source>
        <dbReference type="EMBL" id="KAL3317478.1"/>
    </source>
</evidence>
<accession>A0ABD2QD65</accession>
<comment type="caution">
    <text evidence="1">The sequence shown here is derived from an EMBL/GenBank/DDBJ whole genome shotgun (WGS) entry which is preliminary data.</text>
</comment>
<protein>
    <submittedName>
        <fullName evidence="1">Uncharacterized protein</fullName>
    </submittedName>
</protein>
<gene>
    <name evidence="1" type="ORF">Ciccas_003870</name>
</gene>
<dbReference type="Proteomes" id="UP001626550">
    <property type="component" value="Unassembled WGS sequence"/>
</dbReference>
<organism evidence="1 2">
    <name type="scientific">Cichlidogyrus casuarinus</name>
    <dbReference type="NCBI Taxonomy" id="1844966"/>
    <lineage>
        <taxon>Eukaryota</taxon>
        <taxon>Metazoa</taxon>
        <taxon>Spiralia</taxon>
        <taxon>Lophotrochozoa</taxon>
        <taxon>Platyhelminthes</taxon>
        <taxon>Monogenea</taxon>
        <taxon>Monopisthocotylea</taxon>
        <taxon>Dactylogyridea</taxon>
        <taxon>Ancyrocephalidae</taxon>
        <taxon>Cichlidogyrus</taxon>
    </lineage>
</organism>
<evidence type="ECO:0000313" key="2">
    <source>
        <dbReference type="Proteomes" id="UP001626550"/>
    </source>
</evidence>